<dbReference type="EMBL" id="JACEFO010002013">
    <property type="protein sequence ID" value="KAF8689583.1"/>
    <property type="molecule type" value="Genomic_DNA"/>
</dbReference>
<dbReference type="Pfam" id="PF01823">
    <property type="entry name" value="MACPF"/>
    <property type="match status" value="1"/>
</dbReference>
<gene>
    <name evidence="3" type="ORF">HU200_041758</name>
</gene>
<dbReference type="GO" id="GO:0005886">
    <property type="term" value="C:plasma membrane"/>
    <property type="evidence" value="ECO:0007669"/>
    <property type="project" value="TreeGrafter"/>
</dbReference>
<dbReference type="AlphaFoldDB" id="A0A835BBY1"/>
<comment type="caution">
    <text evidence="3">The sequence shown here is derived from an EMBL/GenBank/DDBJ whole genome shotgun (WGS) entry which is preliminary data.</text>
</comment>
<dbReference type="OrthoDB" id="1366754at2759"/>
<keyword evidence="4" id="KW-1185">Reference proteome</keyword>
<dbReference type="InterPro" id="IPR020864">
    <property type="entry name" value="MACPF"/>
</dbReference>
<evidence type="ECO:0000313" key="3">
    <source>
        <dbReference type="EMBL" id="KAF8689583.1"/>
    </source>
</evidence>
<feature type="region of interest" description="Disordered" evidence="1">
    <location>
        <begin position="632"/>
        <end position="655"/>
    </location>
</feature>
<evidence type="ECO:0000313" key="4">
    <source>
        <dbReference type="Proteomes" id="UP000636709"/>
    </source>
</evidence>
<evidence type="ECO:0000259" key="2">
    <source>
        <dbReference type="PROSITE" id="PS51412"/>
    </source>
</evidence>
<sequence>MEVGEDAVRALGAGFDLTSDFRLRFAKASEGRRLVELGGETRDVPLPGGAGAMLRGVPRDVGVDKGDRIRFRSDVLEFNQVRALRTPFPCPVPGDASRAGPPTSPVLFGFAFVWFRILARCDAAIDRGFEGIGWRVRIGFMRLFCVLDPLRAEDRELPDAWSEQFKKRHLVPFPLRGGTNSIPSAAFRPMSELLNQKSSVQGKVPSGYFNALYELTGAWLTDAKETKHLAFDGYFISLYNLHLKASPLVLRDEVKKAVPSKWDPVALAWFIKTYGTHIIVEMAIGGQDVICVKQSHSSTVSTADLKLHMEDLGDFLFSDGKNQSPIHRKTKDGKSKVPDVFVRIVQQPNNLHLSSYSETSTKDGLTVTCSKRGGDTYIQNHSKWLQTVPRKPDAIMFKFVPITSLLTGIPGSGYLSHAINLYLRYKPDLPELQYFLEFQVPLQWAPMFNELVLGPQKRKGSYPSMQFRFLGPKLHVSTSQVSSSQKPIVGLRLYLESRKCNRLAIHVQHLSSAPSMLVDSMASSMSEWRESEDTDPGYIEAIQWKNYSCVCTSAIKYNPEWHKRAPGGVFIVTGAQLVTKGTWSKKVLHLRLLYTHIPNCNIQRTEWTRAPAASQKGSFLTTISTTLSHPFTQREAQQHAPKHEPAQLNSGVYPDGPPVPLRSRKLLKFVDMSEVVKGPHDVPGHWLVIAAKLVKEGGKIGLHVKFALLGYDGQQSQGDSFGN</sequence>
<organism evidence="3 4">
    <name type="scientific">Digitaria exilis</name>
    <dbReference type="NCBI Taxonomy" id="1010633"/>
    <lineage>
        <taxon>Eukaryota</taxon>
        <taxon>Viridiplantae</taxon>
        <taxon>Streptophyta</taxon>
        <taxon>Embryophyta</taxon>
        <taxon>Tracheophyta</taxon>
        <taxon>Spermatophyta</taxon>
        <taxon>Magnoliopsida</taxon>
        <taxon>Liliopsida</taxon>
        <taxon>Poales</taxon>
        <taxon>Poaceae</taxon>
        <taxon>PACMAD clade</taxon>
        <taxon>Panicoideae</taxon>
        <taxon>Panicodae</taxon>
        <taxon>Paniceae</taxon>
        <taxon>Anthephorinae</taxon>
        <taxon>Digitaria</taxon>
    </lineage>
</organism>
<name>A0A835BBY1_9POAL</name>
<dbReference type="PANTHER" id="PTHR33199">
    <property type="entry name" value="MACPF DOMAIN-CONTAINING PROTEIN CAD1"/>
    <property type="match status" value="1"/>
</dbReference>
<dbReference type="PANTHER" id="PTHR33199:SF2">
    <property type="entry name" value="OS02G0475300 PROTEIN"/>
    <property type="match status" value="1"/>
</dbReference>
<protein>
    <recommendedName>
        <fullName evidence="2">MACPF domain-containing protein</fullName>
    </recommendedName>
</protein>
<accession>A0A835BBY1</accession>
<dbReference type="GO" id="GO:0009626">
    <property type="term" value="P:plant-type hypersensitive response"/>
    <property type="evidence" value="ECO:0007669"/>
    <property type="project" value="TreeGrafter"/>
</dbReference>
<reference evidence="3" key="1">
    <citation type="submission" date="2020-07" db="EMBL/GenBank/DDBJ databases">
        <title>Genome sequence and genetic diversity analysis of an under-domesticated orphan crop, white fonio (Digitaria exilis).</title>
        <authorList>
            <person name="Bennetzen J.L."/>
            <person name="Chen S."/>
            <person name="Ma X."/>
            <person name="Wang X."/>
            <person name="Yssel A.E.J."/>
            <person name="Chaluvadi S.R."/>
            <person name="Johnson M."/>
            <person name="Gangashetty P."/>
            <person name="Hamidou F."/>
            <person name="Sanogo M.D."/>
            <person name="Zwaenepoel A."/>
            <person name="Wallace J."/>
            <person name="Van De Peer Y."/>
            <person name="Van Deynze A."/>
        </authorList>
    </citation>
    <scope>NUCLEOTIDE SEQUENCE</scope>
    <source>
        <tissue evidence="3">Leaves</tissue>
    </source>
</reference>
<proteinExistence type="predicted"/>
<feature type="domain" description="MACPF" evidence="2">
    <location>
        <begin position="86"/>
        <end position="436"/>
    </location>
</feature>
<dbReference type="GO" id="GO:2000031">
    <property type="term" value="P:regulation of salicylic acid mediated signaling pathway"/>
    <property type="evidence" value="ECO:0007669"/>
    <property type="project" value="InterPro"/>
</dbReference>
<dbReference type="PROSITE" id="PS51412">
    <property type="entry name" value="MACPF_2"/>
    <property type="match status" value="1"/>
</dbReference>
<evidence type="ECO:0000256" key="1">
    <source>
        <dbReference type="SAM" id="MobiDB-lite"/>
    </source>
</evidence>
<dbReference type="SMART" id="SM00457">
    <property type="entry name" value="MACPF"/>
    <property type="match status" value="1"/>
</dbReference>
<dbReference type="InterPro" id="IPR044663">
    <property type="entry name" value="CAD1/NSL1-like"/>
</dbReference>
<dbReference type="Proteomes" id="UP000636709">
    <property type="component" value="Unassembled WGS sequence"/>
</dbReference>